<name>A0ACB6RPA1_9PLEO</name>
<organism evidence="1 2">
    <name type="scientific">Macroventuria anomochaeta</name>
    <dbReference type="NCBI Taxonomy" id="301207"/>
    <lineage>
        <taxon>Eukaryota</taxon>
        <taxon>Fungi</taxon>
        <taxon>Dikarya</taxon>
        <taxon>Ascomycota</taxon>
        <taxon>Pezizomycotina</taxon>
        <taxon>Dothideomycetes</taxon>
        <taxon>Pleosporomycetidae</taxon>
        <taxon>Pleosporales</taxon>
        <taxon>Pleosporineae</taxon>
        <taxon>Didymellaceae</taxon>
        <taxon>Macroventuria</taxon>
    </lineage>
</organism>
<proteinExistence type="predicted"/>
<sequence length="78" mass="8181">LASTSGMSIAMFAPKALKSMTVDISLALTDDLKNVPRSYGDTVRDHGPVTGFQSGATVAGKTFAWGFIDGLSDVVKPY</sequence>
<evidence type="ECO:0000313" key="1">
    <source>
        <dbReference type="EMBL" id="KAF2623780.1"/>
    </source>
</evidence>
<feature type="non-terminal residue" evidence="1">
    <location>
        <position position="78"/>
    </location>
</feature>
<accession>A0ACB6RPA1</accession>
<protein>
    <submittedName>
        <fullName evidence="1">Uncharacterized protein</fullName>
    </submittedName>
</protein>
<keyword evidence="2" id="KW-1185">Reference proteome</keyword>
<comment type="caution">
    <text evidence="1">The sequence shown here is derived from an EMBL/GenBank/DDBJ whole genome shotgun (WGS) entry which is preliminary data.</text>
</comment>
<reference evidence="1" key="1">
    <citation type="journal article" date="2020" name="Stud. Mycol.">
        <title>101 Dothideomycetes genomes: a test case for predicting lifestyles and emergence of pathogens.</title>
        <authorList>
            <person name="Haridas S."/>
            <person name="Albert R."/>
            <person name="Binder M."/>
            <person name="Bloem J."/>
            <person name="Labutti K."/>
            <person name="Salamov A."/>
            <person name="Andreopoulos B."/>
            <person name="Baker S."/>
            <person name="Barry K."/>
            <person name="Bills G."/>
            <person name="Bluhm B."/>
            <person name="Cannon C."/>
            <person name="Castanera R."/>
            <person name="Culley D."/>
            <person name="Daum C."/>
            <person name="Ezra D."/>
            <person name="Gonzalez J."/>
            <person name="Henrissat B."/>
            <person name="Kuo A."/>
            <person name="Liang C."/>
            <person name="Lipzen A."/>
            <person name="Lutzoni F."/>
            <person name="Magnuson J."/>
            <person name="Mondo S."/>
            <person name="Nolan M."/>
            <person name="Ohm R."/>
            <person name="Pangilinan J."/>
            <person name="Park H.-J."/>
            <person name="Ramirez L."/>
            <person name="Alfaro M."/>
            <person name="Sun H."/>
            <person name="Tritt A."/>
            <person name="Yoshinaga Y."/>
            <person name="Zwiers L.-H."/>
            <person name="Turgeon B."/>
            <person name="Goodwin S."/>
            <person name="Spatafora J."/>
            <person name="Crous P."/>
            <person name="Grigoriev I."/>
        </authorList>
    </citation>
    <scope>NUCLEOTIDE SEQUENCE</scope>
    <source>
        <strain evidence="1">CBS 525.71</strain>
    </source>
</reference>
<feature type="non-terminal residue" evidence="1">
    <location>
        <position position="1"/>
    </location>
</feature>
<dbReference type="Proteomes" id="UP000799754">
    <property type="component" value="Unassembled WGS sequence"/>
</dbReference>
<dbReference type="EMBL" id="MU006735">
    <property type="protein sequence ID" value="KAF2623780.1"/>
    <property type="molecule type" value="Genomic_DNA"/>
</dbReference>
<evidence type="ECO:0000313" key="2">
    <source>
        <dbReference type="Proteomes" id="UP000799754"/>
    </source>
</evidence>
<gene>
    <name evidence="1" type="ORF">BU25DRAFT_302568</name>
</gene>